<feature type="region of interest" description="Disordered" evidence="1">
    <location>
        <begin position="78"/>
        <end position="239"/>
    </location>
</feature>
<dbReference type="Proteomes" id="UP000186817">
    <property type="component" value="Unassembled WGS sequence"/>
</dbReference>
<reference evidence="2 3" key="1">
    <citation type="submission" date="2016-02" db="EMBL/GenBank/DDBJ databases">
        <title>Genome analysis of coral dinoflagellate symbionts highlights evolutionary adaptations to a symbiotic lifestyle.</title>
        <authorList>
            <person name="Aranda M."/>
            <person name="Li Y."/>
            <person name="Liew Y.J."/>
            <person name="Baumgarten S."/>
            <person name="Simakov O."/>
            <person name="Wilson M."/>
            <person name="Piel J."/>
            <person name="Ashoor H."/>
            <person name="Bougouffa S."/>
            <person name="Bajic V.B."/>
            <person name="Ryu T."/>
            <person name="Ravasi T."/>
            <person name="Bayer T."/>
            <person name="Micklem G."/>
            <person name="Kim H."/>
            <person name="Bhak J."/>
            <person name="Lajeunesse T.C."/>
            <person name="Voolstra C.R."/>
        </authorList>
    </citation>
    <scope>NUCLEOTIDE SEQUENCE [LARGE SCALE GENOMIC DNA]</scope>
    <source>
        <strain evidence="2 3">CCMP2467</strain>
    </source>
</reference>
<feature type="compositionally biased region" description="Acidic residues" evidence="1">
    <location>
        <begin position="164"/>
        <end position="190"/>
    </location>
</feature>
<organism evidence="2 3">
    <name type="scientific">Symbiodinium microadriaticum</name>
    <name type="common">Dinoflagellate</name>
    <name type="synonym">Zooxanthella microadriatica</name>
    <dbReference type="NCBI Taxonomy" id="2951"/>
    <lineage>
        <taxon>Eukaryota</taxon>
        <taxon>Sar</taxon>
        <taxon>Alveolata</taxon>
        <taxon>Dinophyceae</taxon>
        <taxon>Suessiales</taxon>
        <taxon>Symbiodiniaceae</taxon>
        <taxon>Symbiodinium</taxon>
    </lineage>
</organism>
<dbReference type="EMBL" id="LSRX01000452">
    <property type="protein sequence ID" value="OLP96897.1"/>
    <property type="molecule type" value="Genomic_DNA"/>
</dbReference>
<protein>
    <submittedName>
        <fullName evidence="2">Uncharacterized protein</fullName>
    </submittedName>
</protein>
<evidence type="ECO:0000313" key="3">
    <source>
        <dbReference type="Proteomes" id="UP000186817"/>
    </source>
</evidence>
<evidence type="ECO:0000313" key="2">
    <source>
        <dbReference type="EMBL" id="OLP96897.1"/>
    </source>
</evidence>
<sequence>MDAACDARKKDAATNAKACTKAAVNMSKLDQEHKVQQRYMKMRCEHQKERAHEQSLLAAHMAATCLQFRFPLRVMPRNSRGMSFAGKPSRLGVLREHDSPAMGHPRGRGRRADTQRAPEPQPKEPKAKAAKRKHRDAGRAESSQRSRRGAKRKADHPQPHDTGCLDDSEEMWDDVDVEDVDDSEHEDSSDQEAGFHGRRDAGGNGTSESDRVYRQLLRQGAEPAVIGQKRKATSKEDEVEMELFTPDAAKKARLIPDEGRRPMRMGMGVPSFGSFFF</sequence>
<comment type="caution">
    <text evidence="2">The sequence shown here is derived from an EMBL/GenBank/DDBJ whole genome shotgun (WGS) entry which is preliminary data.</text>
</comment>
<gene>
    <name evidence="2" type="ORF">AK812_SmicGene20833</name>
</gene>
<feature type="compositionally biased region" description="Basic and acidic residues" evidence="1">
    <location>
        <begin position="110"/>
        <end position="127"/>
    </location>
</feature>
<keyword evidence="3" id="KW-1185">Reference proteome</keyword>
<feature type="compositionally biased region" description="Basic residues" evidence="1">
    <location>
        <begin position="145"/>
        <end position="154"/>
    </location>
</feature>
<accession>A0A1Q9DNZ3</accession>
<evidence type="ECO:0000256" key="1">
    <source>
        <dbReference type="SAM" id="MobiDB-lite"/>
    </source>
</evidence>
<name>A0A1Q9DNZ3_SYMMI</name>
<proteinExistence type="predicted"/>
<dbReference type="OrthoDB" id="442861at2759"/>
<dbReference type="AlphaFoldDB" id="A0A1Q9DNZ3"/>